<reference evidence="1" key="2">
    <citation type="submission" date="2020-11" db="EMBL/GenBank/DDBJ databases">
        <authorList>
            <person name="McCartney M.A."/>
            <person name="Auch B."/>
            <person name="Kono T."/>
            <person name="Mallez S."/>
            <person name="Becker A."/>
            <person name="Gohl D.M."/>
            <person name="Silverstein K.A.T."/>
            <person name="Koren S."/>
            <person name="Bechman K.B."/>
            <person name="Herman A."/>
            <person name="Abrahante J.E."/>
            <person name="Garbe J."/>
        </authorList>
    </citation>
    <scope>NUCLEOTIDE SEQUENCE</scope>
    <source>
        <strain evidence="1">Duluth1</strain>
        <tissue evidence="1">Whole animal</tissue>
    </source>
</reference>
<comment type="caution">
    <text evidence="1">The sequence shown here is derived from an EMBL/GenBank/DDBJ whole genome shotgun (WGS) entry which is preliminary data.</text>
</comment>
<dbReference type="Proteomes" id="UP000828390">
    <property type="component" value="Unassembled WGS sequence"/>
</dbReference>
<reference evidence="1" key="1">
    <citation type="journal article" date="2019" name="bioRxiv">
        <title>The Genome of the Zebra Mussel, Dreissena polymorpha: A Resource for Invasive Species Research.</title>
        <authorList>
            <person name="McCartney M.A."/>
            <person name="Auch B."/>
            <person name="Kono T."/>
            <person name="Mallez S."/>
            <person name="Zhang Y."/>
            <person name="Obille A."/>
            <person name="Becker A."/>
            <person name="Abrahante J.E."/>
            <person name="Garbe J."/>
            <person name="Badalamenti J.P."/>
            <person name="Herman A."/>
            <person name="Mangelson H."/>
            <person name="Liachko I."/>
            <person name="Sullivan S."/>
            <person name="Sone E.D."/>
            <person name="Koren S."/>
            <person name="Silverstein K.A.T."/>
            <person name="Beckman K.B."/>
            <person name="Gohl D.M."/>
        </authorList>
    </citation>
    <scope>NUCLEOTIDE SEQUENCE</scope>
    <source>
        <strain evidence="1">Duluth1</strain>
        <tissue evidence="1">Whole animal</tissue>
    </source>
</reference>
<gene>
    <name evidence="1" type="ORF">DPMN_193244</name>
</gene>
<evidence type="ECO:0000313" key="1">
    <source>
        <dbReference type="EMBL" id="KAH3692908.1"/>
    </source>
</evidence>
<evidence type="ECO:0000313" key="2">
    <source>
        <dbReference type="Proteomes" id="UP000828390"/>
    </source>
</evidence>
<dbReference type="EMBL" id="JAIWYP010000018">
    <property type="protein sequence ID" value="KAH3692908.1"/>
    <property type="molecule type" value="Genomic_DNA"/>
</dbReference>
<protein>
    <submittedName>
        <fullName evidence="1">Uncharacterized protein</fullName>
    </submittedName>
</protein>
<name>A0A9D4BFJ8_DREPO</name>
<keyword evidence="2" id="KW-1185">Reference proteome</keyword>
<accession>A0A9D4BFJ8</accession>
<organism evidence="1 2">
    <name type="scientific">Dreissena polymorpha</name>
    <name type="common">Zebra mussel</name>
    <name type="synonym">Mytilus polymorpha</name>
    <dbReference type="NCBI Taxonomy" id="45954"/>
    <lineage>
        <taxon>Eukaryota</taxon>
        <taxon>Metazoa</taxon>
        <taxon>Spiralia</taxon>
        <taxon>Lophotrochozoa</taxon>
        <taxon>Mollusca</taxon>
        <taxon>Bivalvia</taxon>
        <taxon>Autobranchia</taxon>
        <taxon>Heteroconchia</taxon>
        <taxon>Euheterodonta</taxon>
        <taxon>Imparidentia</taxon>
        <taxon>Neoheterodontei</taxon>
        <taxon>Myida</taxon>
        <taxon>Dreissenoidea</taxon>
        <taxon>Dreissenidae</taxon>
        <taxon>Dreissena</taxon>
    </lineage>
</organism>
<proteinExistence type="predicted"/>
<sequence length="80" mass="8835">MLPFTFCFRRHKHAPPNSMADVESGGASIGCGAECTQLMDDDRNLQNSAAENGDYILKAHGHILSHLEKLKVVRTKDVCH</sequence>
<dbReference type="AlphaFoldDB" id="A0A9D4BFJ8"/>